<evidence type="ECO:0000313" key="1">
    <source>
        <dbReference type="EMBL" id="UQC86831.1"/>
    </source>
</evidence>
<dbReference type="KEGG" id="clup:CLUP02_12333"/>
<evidence type="ECO:0000313" key="2">
    <source>
        <dbReference type="Proteomes" id="UP000830671"/>
    </source>
</evidence>
<dbReference type="Proteomes" id="UP000830671">
    <property type="component" value="Chromosome 6"/>
</dbReference>
<keyword evidence="2" id="KW-1185">Reference proteome</keyword>
<dbReference type="AlphaFoldDB" id="A0A9Q8T244"/>
<dbReference type="RefSeq" id="XP_049148442.1">
    <property type="nucleotide sequence ID" value="XM_049291297.1"/>
</dbReference>
<name>A0A9Q8T244_9PEZI</name>
<dbReference type="EMBL" id="CP019478">
    <property type="protein sequence ID" value="UQC86831.1"/>
    <property type="molecule type" value="Genomic_DNA"/>
</dbReference>
<reference evidence="1" key="1">
    <citation type="journal article" date="2021" name="Mol. Plant Microbe Interact.">
        <title>Complete Genome Sequence of the Plant-Pathogenic Fungus Colletotrichum lupini.</title>
        <authorList>
            <person name="Baroncelli R."/>
            <person name="Pensec F."/>
            <person name="Da Lio D."/>
            <person name="Boufleur T."/>
            <person name="Vicente I."/>
            <person name="Sarrocco S."/>
            <person name="Picot A."/>
            <person name="Baraldi E."/>
            <person name="Sukno S."/>
            <person name="Thon M."/>
            <person name="Le Floch G."/>
        </authorList>
    </citation>
    <scope>NUCLEOTIDE SEQUENCE</scope>
    <source>
        <strain evidence="1">IMI 504893</strain>
    </source>
</reference>
<accession>A0A9Q8T244</accession>
<gene>
    <name evidence="1" type="ORF">CLUP02_12333</name>
</gene>
<protein>
    <submittedName>
        <fullName evidence="1">Uncharacterized protein</fullName>
    </submittedName>
</protein>
<organism evidence="1 2">
    <name type="scientific">Colletotrichum lupini</name>
    <dbReference type="NCBI Taxonomy" id="145971"/>
    <lineage>
        <taxon>Eukaryota</taxon>
        <taxon>Fungi</taxon>
        <taxon>Dikarya</taxon>
        <taxon>Ascomycota</taxon>
        <taxon>Pezizomycotina</taxon>
        <taxon>Sordariomycetes</taxon>
        <taxon>Hypocreomycetidae</taxon>
        <taxon>Glomerellales</taxon>
        <taxon>Glomerellaceae</taxon>
        <taxon>Colletotrichum</taxon>
        <taxon>Colletotrichum acutatum species complex</taxon>
    </lineage>
</organism>
<sequence>MTLLQMHPLDHEVTWYNAQYQYRAWRGKEPRCRCRYRCEKPRSRPDSWPSLFRVEWELRKELFHGMAGNRHVGTFEGVKSESPKR</sequence>
<dbReference type="GeneID" id="73346307"/>
<proteinExistence type="predicted"/>